<dbReference type="Gene3D" id="3.90.1860.10">
    <property type="entry name" value="tRNA-splicing ligase RtcB"/>
    <property type="match status" value="1"/>
</dbReference>
<organism evidence="9 10">
    <name type="scientific">Bacillus phage Mater</name>
    <dbReference type="NCBI Taxonomy" id="1540090"/>
    <lineage>
        <taxon>Viruses</taxon>
        <taxon>Duplodnaviria</taxon>
        <taxon>Heunggongvirae</taxon>
        <taxon>Uroviricota</taxon>
        <taxon>Caudoviricetes</taxon>
        <taxon>Herelleviridae</taxon>
        <taxon>Bastillevirinae</taxon>
        <taxon>Matervirus</taxon>
        <taxon>Matervirus mater</taxon>
    </lineage>
</organism>
<evidence type="ECO:0000256" key="8">
    <source>
        <dbReference type="ARBA" id="ARBA00047746"/>
    </source>
</evidence>
<dbReference type="Proteomes" id="UP000030206">
    <property type="component" value="Segment"/>
</dbReference>
<evidence type="ECO:0000256" key="1">
    <source>
        <dbReference type="ARBA" id="ARBA00001936"/>
    </source>
</evidence>
<dbReference type="GO" id="GO:0006281">
    <property type="term" value="P:DNA repair"/>
    <property type="evidence" value="ECO:0007669"/>
    <property type="project" value="TreeGrafter"/>
</dbReference>
<keyword evidence="10" id="KW-1185">Reference proteome</keyword>
<evidence type="ECO:0000256" key="7">
    <source>
        <dbReference type="ARBA" id="ARBA00023211"/>
    </source>
</evidence>
<dbReference type="GO" id="GO:0170057">
    <property type="term" value="F:RNA ligase (GTP) activity"/>
    <property type="evidence" value="ECO:0007669"/>
    <property type="project" value="UniProtKB-EC"/>
</dbReference>
<comment type="catalytic activity">
    <reaction evidence="8">
        <text>a 3'-end 3'-phospho-ribonucleotide-RNA + a 5'-end dephospho-ribonucleoside-RNA + GTP = a ribonucleotidyl-ribonucleotide-RNA + GMP + diphosphate</text>
        <dbReference type="Rhea" id="RHEA:68076"/>
        <dbReference type="Rhea" id="RHEA-COMP:10463"/>
        <dbReference type="Rhea" id="RHEA-COMP:13936"/>
        <dbReference type="Rhea" id="RHEA-COMP:17355"/>
        <dbReference type="ChEBI" id="CHEBI:33019"/>
        <dbReference type="ChEBI" id="CHEBI:37565"/>
        <dbReference type="ChEBI" id="CHEBI:58115"/>
        <dbReference type="ChEBI" id="CHEBI:83062"/>
        <dbReference type="ChEBI" id="CHEBI:138284"/>
        <dbReference type="ChEBI" id="CHEBI:173118"/>
        <dbReference type="EC" id="6.5.1.8"/>
    </reaction>
</comment>
<dbReference type="KEGG" id="vg:24606978"/>
<evidence type="ECO:0000256" key="4">
    <source>
        <dbReference type="ARBA" id="ARBA00022723"/>
    </source>
</evidence>
<keyword evidence="4" id="KW-0479">Metal-binding</keyword>
<dbReference type="RefSeq" id="YP_009151038.1">
    <property type="nucleotide sequence ID" value="NC_027366.1"/>
</dbReference>
<keyword evidence="3 9" id="KW-0436">Ligase</keyword>
<dbReference type="InterPro" id="IPR052915">
    <property type="entry name" value="RtcB-like"/>
</dbReference>
<sequence length="404" mass="45165">MIEIAGKHNAAKVFTDNADVTTQEQIKDLCDREEYAGSKIRIMPDTHAGAGCTIGTTMTITDKLSPNLVGVDIGCGVTVAYIHRDKSEINFDQLDSVIRQYVPSGGDIREKEHKFVKKHTRLDEVIAPFSKKIAQLSVGTLGGGNHFLEVNEVEEGIVALVVHSGSRNLGAKVAKHYQKIAYDRLTNQVDAKMRLIERLKAAGRHKEIQAALQAIKPVKISKSRAFLKGDNFKHYIHDMEIAQQYAETNRRAMLNEIIKHMDWGYDLLRVTSTVHNYIDIENMILRKGAISARAGEEVIIPINMRDGSIIAVGRGNADWNYSGPHGAGRVLSRKKAKEQLKLEDFQGTMKDVWTSSVVAETLDEAPMAYKPMEEIVANIQDAVTIKKIIKPLYNFKATTEERWD</sequence>
<evidence type="ECO:0000313" key="9">
    <source>
        <dbReference type="EMBL" id="AIW03236.1"/>
    </source>
</evidence>
<dbReference type="GO" id="GO:0005525">
    <property type="term" value="F:GTP binding"/>
    <property type="evidence" value="ECO:0007669"/>
    <property type="project" value="UniProtKB-KW"/>
</dbReference>
<evidence type="ECO:0000256" key="5">
    <source>
        <dbReference type="ARBA" id="ARBA00022741"/>
    </source>
</evidence>
<gene>
    <name evidence="9" type="ORF">CPT_Mater79</name>
</gene>
<dbReference type="EMBL" id="KM236245">
    <property type="protein sequence ID" value="AIW03236.1"/>
    <property type="molecule type" value="Genomic_DNA"/>
</dbReference>
<keyword evidence="5" id="KW-0547">Nucleotide-binding</keyword>
<keyword evidence="7" id="KW-0464">Manganese</keyword>
<dbReference type="GO" id="GO:0042245">
    <property type="term" value="P:RNA repair"/>
    <property type="evidence" value="ECO:0007669"/>
    <property type="project" value="TreeGrafter"/>
</dbReference>
<dbReference type="GO" id="GO:0006396">
    <property type="term" value="P:RNA processing"/>
    <property type="evidence" value="ECO:0007669"/>
    <property type="project" value="InterPro"/>
</dbReference>
<dbReference type="EC" id="6.5.1.8" evidence="2"/>
<dbReference type="InterPro" id="IPR036025">
    <property type="entry name" value="RtcB-like_sf"/>
</dbReference>
<dbReference type="PANTHER" id="PTHR43749:SF2">
    <property type="entry name" value="RNA-SPLICING LIGASE RTCB"/>
    <property type="match status" value="1"/>
</dbReference>
<dbReference type="SUPFAM" id="SSF103365">
    <property type="entry name" value="Hypothetical protein PH1602"/>
    <property type="match status" value="1"/>
</dbReference>
<comment type="cofactor">
    <cofactor evidence="1">
        <name>Mn(2+)</name>
        <dbReference type="ChEBI" id="CHEBI:29035"/>
    </cofactor>
</comment>
<dbReference type="OrthoDB" id="5540at10239"/>
<evidence type="ECO:0000313" key="10">
    <source>
        <dbReference type="Proteomes" id="UP000030206"/>
    </source>
</evidence>
<name>A0A0A0RRX9_9CAUD</name>
<dbReference type="GeneID" id="24606978"/>
<evidence type="ECO:0000256" key="3">
    <source>
        <dbReference type="ARBA" id="ARBA00022598"/>
    </source>
</evidence>
<dbReference type="GO" id="GO:0030145">
    <property type="term" value="F:manganese ion binding"/>
    <property type="evidence" value="ECO:0007669"/>
    <property type="project" value="TreeGrafter"/>
</dbReference>
<evidence type="ECO:0000256" key="6">
    <source>
        <dbReference type="ARBA" id="ARBA00023134"/>
    </source>
</evidence>
<protein>
    <recommendedName>
        <fullName evidence="2">3'-phosphate/5'-hydroxy nucleic acid ligase</fullName>
        <ecNumber evidence="2">6.5.1.8</ecNumber>
    </recommendedName>
</protein>
<proteinExistence type="predicted"/>
<reference evidence="9 10" key="1">
    <citation type="submission" date="2014-07" db="EMBL/GenBank/DDBJ databases">
        <title>Complete Genome of Bacillus megaterium Myophage Mater.</title>
        <authorList>
            <person name="Lancaster J.C."/>
            <person name="Hodde M.K."/>
            <person name="Hernandez A.C."/>
            <person name="Everett G.F.K."/>
        </authorList>
    </citation>
    <scope>NUCLEOTIDE SEQUENCE [LARGE SCALE GENOMIC DNA]</scope>
</reference>
<keyword evidence="6" id="KW-0342">GTP-binding</keyword>
<dbReference type="Pfam" id="PF01139">
    <property type="entry name" value="RtcB"/>
    <property type="match status" value="2"/>
</dbReference>
<dbReference type="PANTHER" id="PTHR43749">
    <property type="entry name" value="RNA-SPLICING LIGASE RTCB"/>
    <property type="match status" value="1"/>
</dbReference>
<accession>A0A0A0RRX9</accession>
<dbReference type="GO" id="GO:0003909">
    <property type="term" value="F:DNA ligase activity"/>
    <property type="evidence" value="ECO:0007669"/>
    <property type="project" value="TreeGrafter"/>
</dbReference>
<evidence type="ECO:0000256" key="2">
    <source>
        <dbReference type="ARBA" id="ARBA00012726"/>
    </source>
</evidence>
<dbReference type="InterPro" id="IPR001233">
    <property type="entry name" value="RtcB"/>
</dbReference>